<evidence type="ECO:0000256" key="3">
    <source>
        <dbReference type="HAMAP-Rule" id="MF_00317"/>
    </source>
</evidence>
<evidence type="ECO:0000313" key="9">
    <source>
        <dbReference type="EMBL" id="AZF70794.1"/>
    </source>
</evidence>
<reference evidence="17 18" key="1">
    <citation type="journal article" date="2015" name="Genome Announc.">
        <title>Complete Genome Sequence of Sulfolobus solfataricus Strain 98/2 and Evolved Derivatives.</title>
        <authorList>
            <person name="McCarthy S."/>
            <person name="Gradnigo J."/>
            <person name="Johnson T."/>
            <person name="Payne S."/>
            <person name="Lipzen A."/>
            <person name="Martin J."/>
            <person name="Schackwitz W."/>
            <person name="Moriyama E."/>
            <person name="Blum P."/>
        </authorList>
    </citation>
    <scope>NUCLEOTIDE SEQUENCE [LARGE SCALE GENOMIC DNA]</scope>
    <source>
        <strain evidence="17">98/2 SULC</strain>
        <strain evidence="5">SARC-B</strain>
        <strain evidence="6">SARC-C</strain>
        <strain evidence="7 19">SULA</strain>
        <strain evidence="18">SULB</strain>
    </source>
</reference>
<reference evidence="16" key="3">
    <citation type="submission" date="2016-04" db="EMBL/GenBank/DDBJ databases">
        <authorList>
            <person name="Evans L.H."/>
            <person name="Alamgir A."/>
            <person name="Owens N."/>
            <person name="Weber N.D."/>
            <person name="Virtaneva K."/>
            <person name="Barbian K."/>
            <person name="Babar A."/>
            <person name="Rosenke K."/>
        </authorList>
    </citation>
    <scope>NUCLEOTIDE SEQUENCE</scope>
    <source>
        <strain evidence="16">P1</strain>
    </source>
</reference>
<evidence type="ECO:0000313" key="22">
    <source>
        <dbReference type="Proteomes" id="UP000269431"/>
    </source>
</evidence>
<dbReference type="EMBL" id="CP033237">
    <property type="protein sequence ID" value="AZF73414.1"/>
    <property type="molecule type" value="Genomic_DNA"/>
</dbReference>
<dbReference type="Proteomes" id="UP000273443">
    <property type="component" value="Chromosome"/>
</dbReference>
<reference evidence="21 22" key="4">
    <citation type="journal article" date="2018" name="Proc. Natl. Acad. Sci. U.S.A.">
        <title>Nonmutational mechanism of inheritance in the Archaeon Sulfolobus solfataricus.</title>
        <authorList>
            <person name="Payne S."/>
            <person name="McCarthy S."/>
            <person name="Johnson T."/>
            <person name="North E."/>
            <person name="Blum P."/>
        </authorList>
    </citation>
    <scope>NUCLEOTIDE SEQUENCE [LARGE SCALE GENOMIC DNA]</scope>
    <source>
        <strain evidence="9 21">SARC-H</strain>
        <strain evidence="10 25">SARC-I</strain>
        <strain evidence="12 26">SARC-N</strain>
        <strain evidence="13 27">SARC-O</strain>
        <strain evidence="14 22">SUL120</strain>
        <strain evidence="8 23">SULG</strain>
        <strain evidence="11 24">SULM</strain>
    </source>
</reference>
<dbReference type="Proteomes" id="UP000033085">
    <property type="component" value="Chromosome"/>
</dbReference>
<dbReference type="CDD" id="cd00577">
    <property type="entry name" value="PCNA"/>
    <property type="match status" value="1"/>
</dbReference>
<evidence type="ECO:0000313" key="18">
    <source>
        <dbReference type="Proteomes" id="UP000033085"/>
    </source>
</evidence>
<dbReference type="EMBL" id="CP033240">
    <property type="protein sequence ID" value="AZF81252.1"/>
    <property type="molecule type" value="Genomic_DNA"/>
</dbReference>
<dbReference type="EMBL" id="CP011055">
    <property type="protein sequence ID" value="AKA73703.1"/>
    <property type="molecule type" value="Genomic_DNA"/>
</dbReference>
<comment type="function">
    <text evidence="3">Sliding clamp subunit that acts as a moving platform for DNA processing. Responsible for tethering the catalytic subunit of DNA polymerase and other proteins to DNA during high-speed replication.</text>
</comment>
<evidence type="ECO:0000313" key="17">
    <source>
        <dbReference type="Proteomes" id="UP000033057"/>
    </source>
</evidence>
<evidence type="ECO:0000313" key="28">
    <source>
        <dbReference type="Proteomes" id="UP000594632"/>
    </source>
</evidence>
<comment type="subunit">
    <text evidence="3">Homotrimer. The subunits circularize to form a toroid; DNA passes through its center. Replication factor C (RFC) is required to load the toroid on the DNA.</text>
</comment>
<proteinExistence type="inferred from homology"/>
<dbReference type="GO" id="GO:0003677">
    <property type="term" value="F:DNA binding"/>
    <property type="evidence" value="ECO:0007669"/>
    <property type="project" value="UniProtKB-UniRule"/>
</dbReference>
<evidence type="ECO:0000313" key="11">
    <source>
        <dbReference type="EMBL" id="AZF76038.1"/>
    </source>
</evidence>
<organism evidence="6 17">
    <name type="scientific">Saccharolobus solfataricus</name>
    <name type="common">Sulfolobus solfataricus</name>
    <dbReference type="NCBI Taxonomy" id="2287"/>
    <lineage>
        <taxon>Archaea</taxon>
        <taxon>Thermoproteota</taxon>
        <taxon>Thermoprotei</taxon>
        <taxon>Sulfolobales</taxon>
        <taxon>Sulfolobaceae</taxon>
        <taxon>Saccharolobus</taxon>
    </lineage>
</organism>
<dbReference type="EMBL" id="CP011056">
    <property type="protein sequence ID" value="AKA76400.1"/>
    <property type="molecule type" value="Genomic_DNA"/>
</dbReference>
<reference evidence="6" key="5">
    <citation type="submission" date="2018-10" db="EMBL/GenBank/DDBJ databases">
        <authorList>
            <person name="McCarthy S."/>
            <person name="Gradnigo J."/>
            <person name="Johnson T."/>
            <person name="Payne S."/>
            <person name="Lipzen A."/>
            <person name="Schackwitz W."/>
            <person name="Martin J."/>
            <person name="Moriyama E."/>
            <person name="Blum P."/>
        </authorList>
    </citation>
    <scope>NUCLEOTIDE SEQUENCE</scope>
    <source>
        <strain evidence="5">SARC-B</strain>
        <strain evidence="6">SARC-C</strain>
        <strain evidence="7">SULA</strain>
    </source>
</reference>
<dbReference type="Proteomes" id="UP000594632">
    <property type="component" value="Chromosome"/>
</dbReference>
<dbReference type="NCBIfam" id="NF002218">
    <property type="entry name" value="PRK01115.1-1"/>
    <property type="match status" value="1"/>
</dbReference>
<dbReference type="HAMAP" id="MF_00317">
    <property type="entry name" value="DNApol_clamp_arch"/>
    <property type="match status" value="1"/>
</dbReference>
<evidence type="ECO:0000313" key="15">
    <source>
        <dbReference type="EMBL" id="QPG50694.1"/>
    </source>
</evidence>
<protein>
    <recommendedName>
        <fullName evidence="3">DNA polymerase sliding clamp</fullName>
    </recommendedName>
    <alternativeName>
        <fullName evidence="3">Proliferating cell nuclear antigen homolog</fullName>
        <shortName evidence="3">PCNA</shortName>
    </alternativeName>
</protein>
<dbReference type="EMBL" id="CP033235">
    <property type="protein sequence ID" value="AZF68174.1"/>
    <property type="molecule type" value="Genomic_DNA"/>
</dbReference>
<dbReference type="SMR" id="A0A0E3MCR4"/>
<name>A0A0E3MCR4_SACSO</name>
<dbReference type="EMBL" id="CP033239">
    <property type="protein sequence ID" value="AZF78649.1"/>
    <property type="molecule type" value="Genomic_DNA"/>
</dbReference>
<evidence type="ECO:0000313" key="26">
    <source>
        <dbReference type="Proteomes" id="UP000278715"/>
    </source>
</evidence>
<feature type="domain" description="Proliferating cell nuclear antigen PCNA N-terminal" evidence="4">
    <location>
        <begin position="12"/>
        <end position="109"/>
    </location>
</feature>
<evidence type="ECO:0000313" key="8">
    <source>
        <dbReference type="EMBL" id="AZF68174.1"/>
    </source>
</evidence>
<dbReference type="Proteomes" id="UP000076770">
    <property type="component" value="Chromosome i"/>
</dbReference>
<dbReference type="PATRIC" id="fig|2287.6.peg.1465"/>
<dbReference type="Proteomes" id="UP000278715">
    <property type="component" value="Chromosome"/>
</dbReference>
<gene>
    <name evidence="3" type="primary">pcn</name>
    <name evidence="15" type="ORF">HFC64_13530</name>
    <name evidence="16" type="ORF">SSOP1_0380</name>
    <name evidence="7" type="ORF">SULA_1421</name>
    <name evidence="5" type="ORF">SULB_1422</name>
    <name evidence="6" type="ORF">SULC_1420</name>
    <name evidence="8" type="ORF">SULG_07065</name>
    <name evidence="9" type="ORF">SULH_07065</name>
    <name evidence="10" type="ORF">SULI_07065</name>
    <name evidence="11" type="ORF">SULM_07065</name>
    <name evidence="12" type="ORF">SULN_07065</name>
    <name evidence="13" type="ORF">SULO_07075</name>
    <name evidence="14" type="ORF">SULZ_07305</name>
</gene>
<dbReference type="KEGG" id="ssoa:SULA_1421"/>
<evidence type="ECO:0000313" key="23">
    <source>
        <dbReference type="Proteomes" id="UP000273194"/>
    </source>
</evidence>
<dbReference type="SUPFAM" id="SSF55979">
    <property type="entry name" value="DNA clamp"/>
    <property type="match status" value="2"/>
</dbReference>
<keyword evidence="1 3" id="KW-0235">DNA replication</keyword>
<dbReference type="KEGG" id="ssof:SULC_1420"/>
<evidence type="ECO:0000313" key="21">
    <source>
        <dbReference type="Proteomes" id="UP000267993"/>
    </source>
</evidence>
<dbReference type="Proteomes" id="UP000033057">
    <property type="component" value="Chromosome"/>
</dbReference>
<evidence type="ECO:0000259" key="4">
    <source>
        <dbReference type="Pfam" id="PF00705"/>
    </source>
</evidence>
<evidence type="ECO:0000313" key="27">
    <source>
        <dbReference type="Proteomes" id="UP000282269"/>
    </source>
</evidence>
<dbReference type="PANTHER" id="PTHR11352">
    <property type="entry name" value="PROLIFERATING CELL NUCLEAR ANTIGEN"/>
    <property type="match status" value="1"/>
</dbReference>
<dbReference type="RefSeq" id="WP_009988793.1">
    <property type="nucleotide sequence ID" value="NZ_CP011055.2"/>
</dbReference>
<evidence type="ECO:0000313" key="7">
    <source>
        <dbReference type="EMBL" id="AKA79093.1"/>
    </source>
</evidence>
<dbReference type="EMBL" id="CP033241">
    <property type="protein sequence ID" value="AZF83888.1"/>
    <property type="molecule type" value="Genomic_DNA"/>
</dbReference>
<evidence type="ECO:0000313" key="24">
    <source>
        <dbReference type="Proteomes" id="UP000273443"/>
    </source>
</evidence>
<dbReference type="InterPro" id="IPR046938">
    <property type="entry name" value="DNA_clamp_sf"/>
</dbReference>
<dbReference type="Proteomes" id="UP000273194">
    <property type="component" value="Chromosome"/>
</dbReference>
<evidence type="ECO:0000313" key="25">
    <source>
        <dbReference type="Proteomes" id="UP000275843"/>
    </source>
</evidence>
<keyword evidence="2 3" id="KW-0238">DNA-binding</keyword>
<evidence type="ECO:0000313" key="20">
    <source>
        <dbReference type="Proteomes" id="UP000076770"/>
    </source>
</evidence>
<dbReference type="Proteomes" id="UP000282269">
    <property type="component" value="Chromosome"/>
</dbReference>
<dbReference type="Proteomes" id="UP000033106">
    <property type="component" value="Chromosome"/>
</dbReference>
<reference evidence="20" key="2">
    <citation type="submission" date="2016-04" db="EMBL/GenBank/DDBJ databases">
        <authorList>
            <person name="Shah S.A."/>
            <person name="Garrett R.A."/>
        </authorList>
    </citation>
    <scope>NUCLEOTIDE SEQUENCE [LARGE SCALE GENOMIC DNA]</scope>
    <source>
        <strain evidence="20">ATCC 35091 / DSM 1616 / JCM 8930 / NBRC 15331 / P1</strain>
    </source>
</reference>
<dbReference type="GeneID" id="1455536"/>
<comment type="similarity">
    <text evidence="3">Belongs to the PCNA family.</text>
</comment>
<dbReference type="Pfam" id="PF00705">
    <property type="entry name" value="PCNA_N"/>
    <property type="match status" value="1"/>
</dbReference>
<evidence type="ECO:0000256" key="2">
    <source>
        <dbReference type="ARBA" id="ARBA00023125"/>
    </source>
</evidence>
<dbReference type="GO" id="GO:0006275">
    <property type="term" value="P:regulation of DNA replication"/>
    <property type="evidence" value="ECO:0007669"/>
    <property type="project" value="UniProtKB-UniRule"/>
</dbReference>
<dbReference type="EMBL" id="CP033238">
    <property type="protein sequence ID" value="AZF76038.1"/>
    <property type="molecule type" value="Genomic_DNA"/>
</dbReference>
<dbReference type="Proteomes" id="UP000275843">
    <property type="component" value="Chromosome"/>
</dbReference>
<dbReference type="GO" id="GO:0030337">
    <property type="term" value="F:DNA polymerase processivity factor activity"/>
    <property type="evidence" value="ECO:0007669"/>
    <property type="project" value="UniProtKB-UniRule"/>
</dbReference>
<dbReference type="AlphaFoldDB" id="A0A0E3MCR4"/>
<evidence type="ECO:0000256" key="1">
    <source>
        <dbReference type="ARBA" id="ARBA00022705"/>
    </source>
</evidence>
<dbReference type="OMA" id="AATKFKY"/>
<dbReference type="KEGG" id="ssol:SULB_1422"/>
<accession>A0A0E3MCR4</accession>
<dbReference type="EMBL" id="CP011057">
    <property type="protein sequence ID" value="AKA79093.1"/>
    <property type="molecule type" value="Genomic_DNA"/>
</dbReference>
<dbReference type="InterPro" id="IPR000730">
    <property type="entry name" value="Pr_cel_nuc_antig"/>
</dbReference>
<dbReference type="Proteomes" id="UP000267993">
    <property type="component" value="Chromosome"/>
</dbReference>
<evidence type="ECO:0000313" key="12">
    <source>
        <dbReference type="EMBL" id="AZF78649.1"/>
    </source>
</evidence>
<dbReference type="GO" id="GO:0006272">
    <property type="term" value="P:leading strand elongation"/>
    <property type="evidence" value="ECO:0007669"/>
    <property type="project" value="TreeGrafter"/>
</dbReference>
<dbReference type="PANTHER" id="PTHR11352:SF0">
    <property type="entry name" value="PROLIFERATING CELL NUCLEAR ANTIGEN"/>
    <property type="match status" value="1"/>
</dbReference>
<evidence type="ECO:0000313" key="16">
    <source>
        <dbReference type="EMBL" id="SAI83935.1"/>
    </source>
</evidence>
<evidence type="ECO:0000313" key="19">
    <source>
        <dbReference type="Proteomes" id="UP000033106"/>
    </source>
</evidence>
<reference evidence="15 28" key="6">
    <citation type="journal article" date="2020" name="Nat. Commun.">
        <title>The structures of two archaeal type IV pili illuminate evolutionary relationships.</title>
        <authorList>
            <person name="Wang F."/>
            <person name="Baquero D.P."/>
            <person name="Su Z."/>
            <person name="Beltran L.C."/>
            <person name="Prangishvili D."/>
            <person name="Krupovic M."/>
            <person name="Egelman E.H."/>
        </authorList>
    </citation>
    <scope>NUCLEOTIDE SEQUENCE [LARGE SCALE GENOMIC DNA]</scope>
    <source>
        <strain evidence="15 28">POZ149</strain>
    </source>
</reference>
<dbReference type="Gene3D" id="3.70.10.10">
    <property type="match status" value="1"/>
</dbReference>
<dbReference type="EMBL" id="CP033236">
    <property type="protein sequence ID" value="AZF70794.1"/>
    <property type="molecule type" value="Genomic_DNA"/>
</dbReference>
<dbReference type="InterPro" id="IPR022648">
    <property type="entry name" value="Pr_cel_nuc_antig_N"/>
</dbReference>
<evidence type="ECO:0000313" key="14">
    <source>
        <dbReference type="EMBL" id="AZF83888.1"/>
    </source>
</evidence>
<dbReference type="EMBL" id="LT549890">
    <property type="protein sequence ID" value="SAI83935.1"/>
    <property type="molecule type" value="Genomic_DNA"/>
</dbReference>
<evidence type="ECO:0000313" key="6">
    <source>
        <dbReference type="EMBL" id="AKA76400.1"/>
    </source>
</evidence>
<evidence type="ECO:0000313" key="5">
    <source>
        <dbReference type="EMBL" id="AKA73703.1"/>
    </source>
</evidence>
<dbReference type="GeneID" id="44129378"/>
<sequence>MFKIVYPNAKDFFSFINSITNVTDSIILNFTEDGIFSRHLTEDKVLMAIMRIPKDVLSEYSIDSPTSVKLDVSSVKKILSKASSKKATIELTETDSGLKIIIRDEKSGAKSTIYIKAEKGQVEQLTEPKVNLAVNFTTDESVLNVIAADVTLVGEEMRISTEEDKIKIEAGEEGKRYVAFLMKDKPLKELSIDTSASSSYSAEMFKDAVKGLRGFSAPTMVSFGENLPMKIDVEAVSGGHMIFWIAPRL</sequence>
<evidence type="ECO:0000313" key="13">
    <source>
        <dbReference type="EMBL" id="AZF81252.1"/>
    </source>
</evidence>
<dbReference type="OrthoDB" id="14749at2157"/>
<evidence type="ECO:0000313" key="10">
    <source>
        <dbReference type="EMBL" id="AZF73414.1"/>
    </source>
</evidence>
<dbReference type="EMBL" id="CP050869">
    <property type="protein sequence ID" value="QPG50694.1"/>
    <property type="molecule type" value="Genomic_DNA"/>
</dbReference>
<dbReference type="Proteomes" id="UP000269431">
    <property type="component" value="Chromosome"/>
</dbReference>